<evidence type="ECO:0000256" key="1">
    <source>
        <dbReference type="SAM" id="SignalP"/>
    </source>
</evidence>
<dbReference type="RefSeq" id="WP_146575672.1">
    <property type="nucleotide sequence ID" value="NZ_SJPM01000001.1"/>
</dbReference>
<reference evidence="2 3" key="1">
    <citation type="submission" date="2019-02" db="EMBL/GenBank/DDBJ databases">
        <title>Deep-cultivation of Planctomycetes and their phenomic and genomic characterization uncovers novel biology.</title>
        <authorList>
            <person name="Wiegand S."/>
            <person name="Jogler M."/>
            <person name="Boedeker C."/>
            <person name="Pinto D."/>
            <person name="Vollmers J."/>
            <person name="Rivas-Marin E."/>
            <person name="Kohn T."/>
            <person name="Peeters S.H."/>
            <person name="Heuer A."/>
            <person name="Rast P."/>
            <person name="Oberbeckmann S."/>
            <person name="Bunk B."/>
            <person name="Jeske O."/>
            <person name="Meyerdierks A."/>
            <person name="Storesund J.E."/>
            <person name="Kallscheuer N."/>
            <person name="Luecker S."/>
            <person name="Lage O.M."/>
            <person name="Pohl T."/>
            <person name="Merkel B.J."/>
            <person name="Hornburger P."/>
            <person name="Mueller R.-W."/>
            <person name="Bruemmer F."/>
            <person name="Labrenz M."/>
            <person name="Spormann A.M."/>
            <person name="Op Den Camp H."/>
            <person name="Overmann J."/>
            <person name="Amann R."/>
            <person name="Jetten M.S.M."/>
            <person name="Mascher T."/>
            <person name="Medema M.H."/>
            <person name="Devos D.P."/>
            <person name="Kaster A.-K."/>
            <person name="Ovreas L."/>
            <person name="Rohde M."/>
            <person name="Galperin M.Y."/>
            <person name="Jogler C."/>
        </authorList>
    </citation>
    <scope>NUCLEOTIDE SEQUENCE [LARGE SCALE GENOMIC DNA]</scope>
    <source>
        <strain evidence="2 3">Pla100</strain>
    </source>
</reference>
<feature type="signal peptide" evidence="1">
    <location>
        <begin position="1"/>
        <end position="20"/>
    </location>
</feature>
<dbReference type="AlphaFoldDB" id="A0A5C6AVK6"/>
<proteinExistence type="predicted"/>
<accession>A0A5C6AVK6</accession>
<dbReference type="OrthoDB" id="253793at2"/>
<evidence type="ECO:0008006" key="4">
    <source>
        <dbReference type="Google" id="ProtNLM"/>
    </source>
</evidence>
<evidence type="ECO:0000313" key="3">
    <source>
        <dbReference type="Proteomes" id="UP000316213"/>
    </source>
</evidence>
<sequence length="606" mass="67625" precursor="true">MRTVIFCLLLIAATIIPVRAAEQDRVSPILPPEALLYFQIPDWNALKDQAESLPMGQLYLSKPMEAFREQLQEHGGTYLLKTFGVDLATVDQYIDDQFVVVGLPGDDGVLTFTTFVQTDSNESAQRLIQQTAGLLQEFGIATASADSQLPELAFPKGTLIAELPKRVGDSFSGGPLLMCALDQCVVLGRDVGATKRLVDRWRSAEDDSALLETEECRTVLEPLQRTDGNLFLWYFDPIRWGANSQPPPEGVDIAAESTAADSTTTDAIESWRPFAMRHGFAGLQAIGGAGWVNPENQHLEFRIRVQAPGPREGSMKMFDFPPGDLSFPSFIHDDAKVATVVRWNVGQILKNVQEVFDDITDAPGAFEATMADLKNELNVDLREEMMPMLGPKIVVMSDYIEADELDATMIAIDIRDPAVNEAKVARMIYQLLVGDTESRRMKVPGQRYELWRMKLMVGNGKSPFSEAGLMVADGRLWIGTHASTLRQHLLKRGGKPLSETTLHRDYLAMMKNRFGSETFGVSLSKMYEDSKYAYETLRVRGPKGLEEVESMYSVLLQIILDEDKSPIDFTTLPPFSEIQQYLHNLIIYSDNSDQGWELHGIVMEGR</sequence>
<gene>
    <name evidence="2" type="ORF">Pla100_00040</name>
</gene>
<feature type="chain" id="PRO_5022658620" description="DUF3352 domain-containing protein" evidence="1">
    <location>
        <begin position="21"/>
        <end position="606"/>
    </location>
</feature>
<name>A0A5C6AVK6_9BACT</name>
<dbReference type="EMBL" id="SJPM01000001">
    <property type="protein sequence ID" value="TWU03086.1"/>
    <property type="molecule type" value="Genomic_DNA"/>
</dbReference>
<comment type="caution">
    <text evidence="2">The sequence shown here is derived from an EMBL/GenBank/DDBJ whole genome shotgun (WGS) entry which is preliminary data.</text>
</comment>
<dbReference type="Proteomes" id="UP000316213">
    <property type="component" value="Unassembled WGS sequence"/>
</dbReference>
<protein>
    <recommendedName>
        <fullName evidence="4">DUF3352 domain-containing protein</fullName>
    </recommendedName>
</protein>
<keyword evidence="3" id="KW-1185">Reference proteome</keyword>
<organism evidence="2 3">
    <name type="scientific">Neorhodopirellula pilleata</name>
    <dbReference type="NCBI Taxonomy" id="2714738"/>
    <lineage>
        <taxon>Bacteria</taxon>
        <taxon>Pseudomonadati</taxon>
        <taxon>Planctomycetota</taxon>
        <taxon>Planctomycetia</taxon>
        <taxon>Pirellulales</taxon>
        <taxon>Pirellulaceae</taxon>
        <taxon>Neorhodopirellula</taxon>
    </lineage>
</organism>
<keyword evidence="1" id="KW-0732">Signal</keyword>
<evidence type="ECO:0000313" key="2">
    <source>
        <dbReference type="EMBL" id="TWU03086.1"/>
    </source>
</evidence>